<comment type="caution">
    <text evidence="2">The sequence shown here is derived from an EMBL/GenBank/DDBJ whole genome shotgun (WGS) entry which is preliminary data.</text>
</comment>
<keyword evidence="1" id="KW-1133">Transmembrane helix</keyword>
<evidence type="ECO:0000313" key="3">
    <source>
        <dbReference type="Proteomes" id="UP001344888"/>
    </source>
</evidence>
<gene>
    <name evidence="2" type="ORF">P9B03_00910</name>
</gene>
<sequence length="213" mass="24400">MLSTMNFLNRHGLSLIISFAVFVITVINFDLGIFIVPLLTIASYYASNKGILALQKSKRSKTLGLTRSEYNHIEHHIKLAKSDLALLMQQYVRVRSVRSFKLINEMNKLAKRIIGIVQTNPQKFYAVEDFFYSHLPSAVQLIDKYTLLTKEQVGGTEIHLALEETRKTLKDLYATMEDDLKLALSSDIEHLKLELDFAKLENKKRKDRLIGGE</sequence>
<evidence type="ECO:0000313" key="2">
    <source>
        <dbReference type="EMBL" id="MEC1177030.1"/>
    </source>
</evidence>
<keyword evidence="1" id="KW-0812">Transmembrane</keyword>
<evidence type="ECO:0000256" key="1">
    <source>
        <dbReference type="SAM" id="Phobius"/>
    </source>
</evidence>
<proteinExistence type="predicted"/>
<dbReference type="Pfam" id="PF10112">
    <property type="entry name" value="Halogen_Hydrol"/>
    <property type="match status" value="1"/>
</dbReference>
<dbReference type="InterPro" id="IPR018770">
    <property type="entry name" value="ChloroindolylP_hydrolase"/>
</dbReference>
<organism evidence="2 3">
    <name type="scientific">Metasolibacillus meyeri</name>
    <dbReference type="NCBI Taxonomy" id="1071052"/>
    <lineage>
        <taxon>Bacteria</taxon>
        <taxon>Bacillati</taxon>
        <taxon>Bacillota</taxon>
        <taxon>Bacilli</taxon>
        <taxon>Bacillales</taxon>
        <taxon>Caryophanaceae</taxon>
        <taxon>Metasolibacillus</taxon>
    </lineage>
</organism>
<name>A0AAW9NHY5_9BACL</name>
<dbReference type="AlphaFoldDB" id="A0AAW9NHY5"/>
<reference evidence="2 3" key="1">
    <citation type="submission" date="2023-03" db="EMBL/GenBank/DDBJ databases">
        <title>Bacillus Genome Sequencing.</title>
        <authorList>
            <person name="Dunlap C."/>
        </authorList>
    </citation>
    <scope>NUCLEOTIDE SEQUENCE [LARGE SCALE GENOMIC DNA]</scope>
    <source>
        <strain evidence="2 3">B-59205</strain>
    </source>
</reference>
<protein>
    <submittedName>
        <fullName evidence="2">5-bromo-4-chloroindolyl phosphate hydrolysis family protein</fullName>
    </submittedName>
</protein>
<accession>A0AAW9NHY5</accession>
<dbReference type="RefSeq" id="WP_326121248.1">
    <property type="nucleotide sequence ID" value="NZ_JARSFG010000003.1"/>
</dbReference>
<feature type="transmembrane region" description="Helical" evidence="1">
    <location>
        <begin position="12"/>
        <end position="45"/>
    </location>
</feature>
<keyword evidence="1" id="KW-0472">Membrane</keyword>
<dbReference type="Proteomes" id="UP001344888">
    <property type="component" value="Unassembled WGS sequence"/>
</dbReference>
<keyword evidence="3" id="KW-1185">Reference proteome</keyword>
<dbReference type="EMBL" id="JARSFG010000003">
    <property type="protein sequence ID" value="MEC1177030.1"/>
    <property type="molecule type" value="Genomic_DNA"/>
</dbReference>